<dbReference type="VEuPathDB" id="FungiDB:F4678DRAFT_424925"/>
<sequence>MQNTKILFVAAFAGASLAQTTAFPDPACASSVYALLGAAPTTPPEIESAILEYYPEGAESTNGDLLLSPSAYVSSICSIATQLPEPVLSQFATWGSDLLEFAATKVESYDWIITKCVTTGEAAASITSYIHSIASHPGELCNIEASPTNGTTSAAPYPTPSSNATSSTTGSPTASVSLAGASMPTGVLAGAAAVGGLLGAVALL</sequence>
<evidence type="ECO:0008006" key="5">
    <source>
        <dbReference type="Google" id="ProtNLM"/>
    </source>
</evidence>
<feature type="chain" id="PRO_5040782598" description="Infection structure specific protein" evidence="2">
    <location>
        <begin position="23"/>
        <end position="204"/>
    </location>
</feature>
<keyword evidence="4" id="KW-1185">Reference proteome</keyword>
<proteinExistence type="predicted"/>
<gene>
    <name evidence="3" type="ORF">NPX13_g10410</name>
</gene>
<keyword evidence="2" id="KW-0732">Signal</keyword>
<evidence type="ECO:0000313" key="4">
    <source>
        <dbReference type="Proteomes" id="UP001148614"/>
    </source>
</evidence>
<feature type="signal peptide" evidence="2">
    <location>
        <begin position="1"/>
        <end position="22"/>
    </location>
</feature>
<protein>
    <recommendedName>
        <fullName evidence="5">Infection structure specific protein</fullName>
    </recommendedName>
</protein>
<evidence type="ECO:0000256" key="2">
    <source>
        <dbReference type="SAM" id="SignalP"/>
    </source>
</evidence>
<evidence type="ECO:0000313" key="3">
    <source>
        <dbReference type="EMBL" id="KAJ3555196.1"/>
    </source>
</evidence>
<dbReference type="EMBL" id="JANPWZ010002927">
    <property type="protein sequence ID" value="KAJ3555196.1"/>
    <property type="molecule type" value="Genomic_DNA"/>
</dbReference>
<evidence type="ECO:0000256" key="1">
    <source>
        <dbReference type="SAM" id="MobiDB-lite"/>
    </source>
</evidence>
<feature type="compositionally biased region" description="Low complexity" evidence="1">
    <location>
        <begin position="151"/>
        <end position="174"/>
    </location>
</feature>
<accession>A0A9W8N541</accession>
<dbReference type="Proteomes" id="UP001148614">
    <property type="component" value="Unassembled WGS sequence"/>
</dbReference>
<name>A0A9W8N541_9PEZI</name>
<dbReference type="AlphaFoldDB" id="A0A9W8N541"/>
<organism evidence="3 4">
    <name type="scientific">Xylaria arbuscula</name>
    <dbReference type="NCBI Taxonomy" id="114810"/>
    <lineage>
        <taxon>Eukaryota</taxon>
        <taxon>Fungi</taxon>
        <taxon>Dikarya</taxon>
        <taxon>Ascomycota</taxon>
        <taxon>Pezizomycotina</taxon>
        <taxon>Sordariomycetes</taxon>
        <taxon>Xylariomycetidae</taxon>
        <taxon>Xylariales</taxon>
        <taxon>Xylariaceae</taxon>
        <taxon>Xylaria</taxon>
    </lineage>
</organism>
<feature type="region of interest" description="Disordered" evidence="1">
    <location>
        <begin position="144"/>
        <end position="174"/>
    </location>
</feature>
<comment type="caution">
    <text evidence="3">The sequence shown here is derived from an EMBL/GenBank/DDBJ whole genome shotgun (WGS) entry which is preliminary data.</text>
</comment>
<reference evidence="3" key="1">
    <citation type="submission" date="2022-07" db="EMBL/GenBank/DDBJ databases">
        <title>Genome Sequence of Xylaria arbuscula.</title>
        <authorList>
            <person name="Buettner E."/>
        </authorList>
    </citation>
    <scope>NUCLEOTIDE SEQUENCE</scope>
    <source>
        <strain evidence="3">VT107</strain>
    </source>
</reference>